<evidence type="ECO:0000259" key="4">
    <source>
        <dbReference type="PROSITE" id="PS50102"/>
    </source>
</evidence>
<dbReference type="InterPro" id="IPR000504">
    <property type="entry name" value="RRM_dom"/>
</dbReference>
<dbReference type="SMART" id="SM00360">
    <property type="entry name" value="RRM"/>
    <property type="match status" value="1"/>
</dbReference>
<feature type="domain" description="RRM" evidence="4">
    <location>
        <begin position="2"/>
        <end position="80"/>
    </location>
</feature>
<dbReference type="Gene3D" id="3.30.70.330">
    <property type="match status" value="1"/>
</dbReference>
<dbReference type="EMBL" id="SOZE01000013">
    <property type="protein sequence ID" value="TFF36939.1"/>
    <property type="molecule type" value="Genomic_DNA"/>
</dbReference>
<keyword evidence="1" id="KW-0677">Repeat</keyword>
<dbReference type="PANTHER" id="PTHR23236:SF119">
    <property type="entry name" value="NUCLEAR RNA-BINDING PROTEIN SART-3"/>
    <property type="match status" value="1"/>
</dbReference>
<accession>A0A4Y8SD41</accession>
<dbReference type="Pfam" id="PF00076">
    <property type="entry name" value="RRM_1"/>
    <property type="match status" value="1"/>
</dbReference>
<evidence type="ECO:0000256" key="3">
    <source>
        <dbReference type="SAM" id="MobiDB-lite"/>
    </source>
</evidence>
<evidence type="ECO:0000313" key="5">
    <source>
        <dbReference type="EMBL" id="TFF36939.1"/>
    </source>
</evidence>
<organism evidence="5 6">
    <name type="scientific">Mucilaginibacter psychrotolerans</name>
    <dbReference type="NCBI Taxonomy" id="1524096"/>
    <lineage>
        <taxon>Bacteria</taxon>
        <taxon>Pseudomonadati</taxon>
        <taxon>Bacteroidota</taxon>
        <taxon>Sphingobacteriia</taxon>
        <taxon>Sphingobacteriales</taxon>
        <taxon>Sphingobacteriaceae</taxon>
        <taxon>Mucilaginibacter</taxon>
    </lineage>
</organism>
<dbReference type="SUPFAM" id="SSF54928">
    <property type="entry name" value="RNA-binding domain, RBD"/>
    <property type="match status" value="1"/>
</dbReference>
<sequence>MIKIFVSGFSLDITEMELVQMFDPYCPVVTIKIVRDKKTRVCKGYAFLEVATEEDAQNAVNELDGSPIADRFLTVKITREEDVKKKPAPSSFGRRPATTSNYSRVERQPAAAASGTGLRPRRPRNNK</sequence>
<feature type="region of interest" description="Disordered" evidence="3">
    <location>
        <begin position="83"/>
        <end position="127"/>
    </location>
</feature>
<dbReference type="InterPro" id="IPR012677">
    <property type="entry name" value="Nucleotide-bd_a/b_plait_sf"/>
</dbReference>
<keyword evidence="2" id="KW-0694">RNA-binding</keyword>
<dbReference type="PANTHER" id="PTHR23236">
    <property type="entry name" value="EUKARYOTIC TRANSLATION INITIATION FACTOR 4B/4H"/>
    <property type="match status" value="1"/>
</dbReference>
<gene>
    <name evidence="5" type="ORF">E2R66_14355</name>
</gene>
<dbReference type="PROSITE" id="PS50102">
    <property type="entry name" value="RRM"/>
    <property type="match status" value="1"/>
</dbReference>
<protein>
    <submittedName>
        <fullName evidence="5">RNA-binding protein</fullName>
    </submittedName>
</protein>
<dbReference type="GO" id="GO:0003723">
    <property type="term" value="F:RNA binding"/>
    <property type="evidence" value="ECO:0007669"/>
    <property type="project" value="UniProtKB-KW"/>
</dbReference>
<reference evidence="5 6" key="1">
    <citation type="journal article" date="2017" name="Int. J. Syst. Evol. Microbiol.">
        <title>Mucilaginibacterpsychrotolerans sp. nov., isolated from peatlands.</title>
        <authorList>
            <person name="Deng Y."/>
            <person name="Shen L."/>
            <person name="Xu B."/>
            <person name="Liu Y."/>
            <person name="Gu Z."/>
            <person name="Liu H."/>
            <person name="Zhou Y."/>
        </authorList>
    </citation>
    <scope>NUCLEOTIDE SEQUENCE [LARGE SCALE GENOMIC DNA]</scope>
    <source>
        <strain evidence="5 6">NH7-4</strain>
    </source>
</reference>
<name>A0A4Y8SD41_9SPHI</name>
<dbReference type="AlphaFoldDB" id="A0A4Y8SD41"/>
<keyword evidence="6" id="KW-1185">Reference proteome</keyword>
<dbReference type="RefSeq" id="WP_133231879.1">
    <property type="nucleotide sequence ID" value="NZ_SOZE01000013.1"/>
</dbReference>
<comment type="caution">
    <text evidence="5">The sequence shown here is derived from an EMBL/GenBank/DDBJ whole genome shotgun (WGS) entry which is preliminary data.</text>
</comment>
<dbReference type="Proteomes" id="UP000297540">
    <property type="component" value="Unassembled WGS sequence"/>
</dbReference>
<evidence type="ECO:0000256" key="1">
    <source>
        <dbReference type="ARBA" id="ARBA00022737"/>
    </source>
</evidence>
<evidence type="ECO:0000256" key="2">
    <source>
        <dbReference type="ARBA" id="ARBA00022884"/>
    </source>
</evidence>
<proteinExistence type="predicted"/>
<dbReference type="CDD" id="cd00590">
    <property type="entry name" value="RRM_SF"/>
    <property type="match status" value="1"/>
</dbReference>
<dbReference type="InterPro" id="IPR035979">
    <property type="entry name" value="RBD_domain_sf"/>
</dbReference>
<evidence type="ECO:0000313" key="6">
    <source>
        <dbReference type="Proteomes" id="UP000297540"/>
    </source>
</evidence>
<dbReference type="OrthoDB" id="797376at2"/>